<dbReference type="Pfam" id="PF10263">
    <property type="entry name" value="SprT-like"/>
    <property type="match status" value="1"/>
</dbReference>
<name>W7D4C8_9LIST</name>
<dbReference type="GO" id="GO:0006950">
    <property type="term" value="P:response to stress"/>
    <property type="evidence" value="ECO:0007669"/>
    <property type="project" value="UniProtKB-ARBA"/>
</dbReference>
<organism evidence="2 3">
    <name type="scientific">Brochothrix campestris FSL F6-1037</name>
    <dbReference type="NCBI Taxonomy" id="1265861"/>
    <lineage>
        <taxon>Bacteria</taxon>
        <taxon>Bacillati</taxon>
        <taxon>Bacillota</taxon>
        <taxon>Bacilli</taxon>
        <taxon>Bacillales</taxon>
        <taxon>Listeriaceae</taxon>
        <taxon>Brochothrix</taxon>
    </lineage>
</organism>
<accession>W7D4C8</accession>
<feature type="domain" description="SprT-like" evidence="1">
    <location>
        <begin position="4"/>
        <end position="144"/>
    </location>
</feature>
<gene>
    <name evidence="2" type="ORF">BCAMP_05741</name>
</gene>
<keyword evidence="3" id="KW-1185">Reference proteome</keyword>
<dbReference type="STRING" id="1265861.BCAMP_05741"/>
<evidence type="ECO:0000259" key="1">
    <source>
        <dbReference type="SMART" id="SM00731"/>
    </source>
</evidence>
<dbReference type="OrthoDB" id="9799909at2"/>
<protein>
    <submittedName>
        <fullName evidence="2">SprT-like protein</fullName>
    </submittedName>
</protein>
<dbReference type="InterPro" id="IPR035240">
    <property type="entry name" value="SprT_Zn_ribbon"/>
</dbReference>
<sequence>MNNQELQSWVEEVSERVFGYPFVHQATFNRRLRTTGGRYLLATHHIEMNERYLLAYDAAYFETIIKHELCHYHLHLQGKGYQHKHQDFKRLLKQVGGSRFCQPIETDWRYCYQCVNCQALFQRRRRFNVAKYSCGQCRGQLQERSQNVRQKTIF</sequence>
<comment type="caution">
    <text evidence="2">The sequence shown here is derived from an EMBL/GenBank/DDBJ whole genome shotgun (WGS) entry which is preliminary data.</text>
</comment>
<dbReference type="EMBL" id="AODH01000021">
    <property type="protein sequence ID" value="EUJ40168.1"/>
    <property type="molecule type" value="Genomic_DNA"/>
</dbReference>
<proteinExistence type="predicted"/>
<dbReference type="Proteomes" id="UP000019243">
    <property type="component" value="Unassembled WGS sequence"/>
</dbReference>
<dbReference type="InterPro" id="IPR006640">
    <property type="entry name" value="SprT-like_domain"/>
</dbReference>
<dbReference type="AlphaFoldDB" id="W7D4C8"/>
<dbReference type="RefSeq" id="WP_035314259.1">
    <property type="nucleotide sequence ID" value="NZ_AODH01000021.1"/>
</dbReference>
<dbReference type="SMART" id="SM00731">
    <property type="entry name" value="SprT"/>
    <property type="match status" value="1"/>
</dbReference>
<reference evidence="2 3" key="1">
    <citation type="submission" date="2012-12" db="EMBL/GenBank/DDBJ databases">
        <title>Novel taxa of Listeriaceae from agricultural environments in the United States.</title>
        <authorList>
            <person name="den Bakker H.C."/>
            <person name="Allred A."/>
            <person name="Warchocki S."/>
            <person name="Wright E.M."/>
            <person name="Burrell A."/>
            <person name="Nightingale K.K."/>
            <person name="Kephart D."/>
            <person name="Wiedmann M."/>
        </authorList>
    </citation>
    <scope>NUCLEOTIDE SEQUENCE [LARGE SCALE GENOMIC DNA]</scope>
    <source>
        <strain evidence="2 3">FSL F6-1037</strain>
    </source>
</reference>
<dbReference type="PATRIC" id="fig|1265861.3.peg.1137"/>
<evidence type="ECO:0000313" key="2">
    <source>
        <dbReference type="EMBL" id="EUJ40168.1"/>
    </source>
</evidence>
<evidence type="ECO:0000313" key="3">
    <source>
        <dbReference type="Proteomes" id="UP000019243"/>
    </source>
</evidence>
<dbReference type="NCBIfam" id="NF003339">
    <property type="entry name" value="PRK04351.1"/>
    <property type="match status" value="1"/>
</dbReference>
<dbReference type="Pfam" id="PF17283">
    <property type="entry name" value="Zn_ribbon_SprT"/>
    <property type="match status" value="1"/>
</dbReference>